<organism evidence="3 4">
    <name type="scientific">Thermothielavioides terrestris</name>
    <dbReference type="NCBI Taxonomy" id="2587410"/>
    <lineage>
        <taxon>Eukaryota</taxon>
        <taxon>Fungi</taxon>
        <taxon>Dikarya</taxon>
        <taxon>Ascomycota</taxon>
        <taxon>Pezizomycotina</taxon>
        <taxon>Sordariomycetes</taxon>
        <taxon>Sordariomycetidae</taxon>
        <taxon>Sordariales</taxon>
        <taxon>Chaetomiaceae</taxon>
        <taxon>Thermothielavioides</taxon>
    </lineage>
</organism>
<accession>A0A446BML6</accession>
<feature type="transmembrane region" description="Helical" evidence="2">
    <location>
        <begin position="39"/>
        <end position="61"/>
    </location>
</feature>
<dbReference type="Proteomes" id="UP000289323">
    <property type="component" value="Unassembled WGS sequence"/>
</dbReference>
<protein>
    <submittedName>
        <fullName evidence="3">1e2b4aef-49a9-491c-8cc5-058e663e0f23</fullName>
    </submittedName>
</protein>
<feature type="compositionally biased region" description="Polar residues" evidence="1">
    <location>
        <begin position="268"/>
        <end position="277"/>
    </location>
</feature>
<name>A0A446BML6_9PEZI</name>
<dbReference type="AlphaFoldDB" id="A0A446BML6"/>
<feature type="compositionally biased region" description="Polar residues" evidence="1">
    <location>
        <begin position="208"/>
        <end position="226"/>
    </location>
</feature>
<feature type="region of interest" description="Disordered" evidence="1">
    <location>
        <begin position="185"/>
        <end position="277"/>
    </location>
</feature>
<keyword evidence="2" id="KW-0812">Transmembrane</keyword>
<keyword evidence="2" id="KW-0472">Membrane</keyword>
<keyword evidence="2" id="KW-1133">Transmembrane helix</keyword>
<proteinExistence type="predicted"/>
<reference evidence="3 4" key="1">
    <citation type="submission" date="2018-04" db="EMBL/GenBank/DDBJ databases">
        <authorList>
            <person name="Huttner S."/>
            <person name="Dainat J."/>
        </authorList>
    </citation>
    <scope>NUCLEOTIDE SEQUENCE [LARGE SCALE GENOMIC DNA]</scope>
</reference>
<gene>
    <name evidence="3" type="ORF">TT172_LOCUS6156</name>
</gene>
<evidence type="ECO:0000313" key="3">
    <source>
        <dbReference type="EMBL" id="SPQ23737.1"/>
    </source>
</evidence>
<sequence>MALLTFLKRVMRLGQLPLILLFTMPLSLLAGFTTVLGFWFLLARLCYAYFDAAVASVWYFLVGKSHSDAPDYGGATSPGSSPSRSPGPFPPLPAYWRAGHETPSRRRSTSQIEQYLARHDVDLNAWRHPDYDREDLQTRHDRDYEDVFIGSYWVGNLQDEQTLTDAHNRRMDSMDPMLKEYIRRQRARRERERREYAARSRSAAAGHQTPTRNGGATPNVNGSAHQSPRDGGTNGDSSPSPHRRRVNGNGGFSVPPAIPESDLEDSFDASNGRKTSP</sequence>
<dbReference type="EMBL" id="OUUZ01000011">
    <property type="protein sequence ID" value="SPQ23737.1"/>
    <property type="molecule type" value="Genomic_DNA"/>
</dbReference>
<evidence type="ECO:0000256" key="2">
    <source>
        <dbReference type="SAM" id="Phobius"/>
    </source>
</evidence>
<evidence type="ECO:0000256" key="1">
    <source>
        <dbReference type="SAM" id="MobiDB-lite"/>
    </source>
</evidence>
<evidence type="ECO:0000313" key="4">
    <source>
        <dbReference type="Proteomes" id="UP000289323"/>
    </source>
</evidence>
<feature type="compositionally biased region" description="Basic and acidic residues" evidence="1">
    <location>
        <begin position="185"/>
        <end position="198"/>
    </location>
</feature>